<dbReference type="InterPro" id="IPR000572">
    <property type="entry name" value="OxRdtase_Mopterin-bd_dom"/>
</dbReference>
<dbReference type="PRINTS" id="PR00407">
    <property type="entry name" value="EUMOPTERIN"/>
</dbReference>
<feature type="transmembrane region" description="Helical" evidence="1">
    <location>
        <begin position="152"/>
        <end position="173"/>
    </location>
</feature>
<reference evidence="3" key="1">
    <citation type="submission" date="2022-06" db="EMBL/GenBank/DDBJ databases">
        <title>Ornithinimicrobium HY1793.</title>
        <authorList>
            <person name="Huang Y."/>
        </authorList>
    </citation>
    <scope>NUCLEOTIDE SEQUENCE</scope>
    <source>
        <strain evidence="3">HY1793</strain>
    </source>
</reference>
<dbReference type="InterPro" id="IPR036374">
    <property type="entry name" value="OxRdtase_Mopterin-bd_sf"/>
</dbReference>
<sequence>MRGGIGSGTASPLVAVAGAFVDRTPAWLKDFAIQTFGTNDKLALLVGMGIVLTGLCALIGVLGAGRARPLSKDGEGVRDLYIFWGLGVFAAVGVVGVLAVMDRPNFSWPDTIPTIIGTLVGLWTLDRLWRRLAPSQPEAVPMGAGMASRRTVLAWGGGLTVVGALGIAAGRALSRAGEVVEAARASLGMLHVAHPVAVPAGATQGVTGQTAYITPNNNFYRIDTAITVPQVDPDAWRLRVTGMVDQEIELTFQDLLDADLVEALVTLTCVSNYVGGNLAGNAVWTGLPVREVLARAGVQEGADMVLSTSTDGFTAGTPIEALTDDRNALLAVAQNGEALLPEHGFPVRLVVPGLYGYVSATKWVTELKVTRFDQDEGYWTPRGWSALGPIKTASRIDVPRPGEPVGAGEVVIAGVAWAQHRGIERVEVRIGDGDWQEATLAEEPTTDSWRQWMLTWQAEPGEYAVSVRATDGAGEVQTEEHALPAPNGASGWHTVDVQVR</sequence>
<feature type="domain" description="Oxidoreductase molybdopterin-binding" evidence="2">
    <location>
        <begin position="227"/>
        <end position="379"/>
    </location>
</feature>
<keyword evidence="4" id="KW-1185">Reference proteome</keyword>
<dbReference type="PANTHER" id="PTHR19372:SF7">
    <property type="entry name" value="SULFITE OXIDASE, MITOCHONDRIAL"/>
    <property type="match status" value="1"/>
</dbReference>
<dbReference type="Pfam" id="PF00174">
    <property type="entry name" value="Oxidored_molyb"/>
    <property type="match status" value="1"/>
</dbReference>
<keyword evidence="1" id="KW-0812">Transmembrane</keyword>
<evidence type="ECO:0000313" key="3">
    <source>
        <dbReference type="EMBL" id="USQ82231.1"/>
    </source>
</evidence>
<evidence type="ECO:0000259" key="2">
    <source>
        <dbReference type="Pfam" id="PF00174"/>
    </source>
</evidence>
<dbReference type="InterPro" id="IPR014756">
    <property type="entry name" value="Ig_E-set"/>
</dbReference>
<evidence type="ECO:0000313" key="4">
    <source>
        <dbReference type="Proteomes" id="UP001056455"/>
    </source>
</evidence>
<protein>
    <submittedName>
        <fullName evidence="3">Molybdopterin-dependent oxidoreductase</fullName>
    </submittedName>
</protein>
<dbReference type="SUPFAM" id="SSF81296">
    <property type="entry name" value="E set domains"/>
    <property type="match status" value="1"/>
</dbReference>
<dbReference type="EMBL" id="CP099489">
    <property type="protein sequence ID" value="USQ82231.1"/>
    <property type="molecule type" value="Genomic_DNA"/>
</dbReference>
<dbReference type="SUPFAM" id="SSF56524">
    <property type="entry name" value="Oxidoreductase molybdopterin-binding domain"/>
    <property type="match status" value="1"/>
</dbReference>
<gene>
    <name evidence="3" type="ORF">NF556_16725</name>
</gene>
<dbReference type="Gene3D" id="3.90.420.10">
    <property type="entry name" value="Oxidoreductase, molybdopterin-binding domain"/>
    <property type="match status" value="1"/>
</dbReference>
<organism evidence="3 4">
    <name type="scientific">Ornithinimicrobium faecis</name>
    <dbReference type="NCBI Taxonomy" id="2934158"/>
    <lineage>
        <taxon>Bacteria</taxon>
        <taxon>Bacillati</taxon>
        <taxon>Actinomycetota</taxon>
        <taxon>Actinomycetes</taxon>
        <taxon>Micrococcales</taxon>
        <taxon>Ornithinimicrobiaceae</taxon>
        <taxon>Ornithinimicrobium</taxon>
    </lineage>
</organism>
<proteinExistence type="predicted"/>
<keyword evidence="1" id="KW-0472">Membrane</keyword>
<dbReference type="Gene3D" id="2.60.40.650">
    <property type="match status" value="1"/>
</dbReference>
<keyword evidence="1" id="KW-1133">Transmembrane helix</keyword>
<evidence type="ECO:0000256" key="1">
    <source>
        <dbReference type="SAM" id="Phobius"/>
    </source>
</evidence>
<name>A0ABY4YZS1_9MICO</name>
<dbReference type="Proteomes" id="UP001056455">
    <property type="component" value="Chromosome"/>
</dbReference>
<feature type="transmembrane region" description="Helical" evidence="1">
    <location>
        <begin position="42"/>
        <end position="64"/>
    </location>
</feature>
<feature type="transmembrane region" description="Helical" evidence="1">
    <location>
        <begin position="80"/>
        <end position="100"/>
    </location>
</feature>
<dbReference type="PANTHER" id="PTHR19372">
    <property type="entry name" value="SULFITE REDUCTASE"/>
    <property type="match status" value="1"/>
</dbReference>
<dbReference type="InterPro" id="IPR008335">
    <property type="entry name" value="Mopterin_OxRdtase_euk"/>
</dbReference>
<accession>A0ABY4YZS1</accession>